<reference evidence="1 2" key="1">
    <citation type="submission" date="2022-05" db="EMBL/GenBank/DDBJ databases">
        <authorList>
            <person name="Park J.-S."/>
        </authorList>
    </citation>
    <scope>NUCLEOTIDE SEQUENCE [LARGE SCALE GENOMIC DNA]</scope>
    <source>
        <strain evidence="1 2">2012CJ34-2</strain>
    </source>
</reference>
<proteinExistence type="predicted"/>
<dbReference type="RefSeq" id="WP_249700034.1">
    <property type="nucleotide sequence ID" value="NZ_JAMFLX010000016.1"/>
</dbReference>
<keyword evidence="2" id="KW-1185">Reference proteome</keyword>
<dbReference type="EMBL" id="JAMFLX010000016">
    <property type="protein sequence ID" value="MCL6270750.1"/>
    <property type="molecule type" value="Genomic_DNA"/>
</dbReference>
<name>A0ABT0PH94_9GAMM</name>
<comment type="caution">
    <text evidence="1">The sequence shown here is derived from an EMBL/GenBank/DDBJ whole genome shotgun (WGS) entry which is preliminary data.</text>
</comment>
<dbReference type="Proteomes" id="UP001203338">
    <property type="component" value="Unassembled WGS sequence"/>
</dbReference>
<sequence length="113" mass="12880">MKINPLKCRFIITLTIILLSTVNVYAGTYTGKVRPYFWNDSLYLEPLSSGVDKPSCVKRRLLRLKSNNIESVAFTLKYSMLLSAWMNNKEVKLHGTNECTSEGDEIIYAIVPM</sequence>
<accession>A0ABT0PH94</accession>
<gene>
    <name evidence="1" type="ORF">M3P05_12530</name>
</gene>
<evidence type="ECO:0000313" key="2">
    <source>
        <dbReference type="Proteomes" id="UP001203338"/>
    </source>
</evidence>
<evidence type="ECO:0000313" key="1">
    <source>
        <dbReference type="EMBL" id="MCL6270750.1"/>
    </source>
</evidence>
<organism evidence="1 2">
    <name type="scientific">Parendozoicomonas callyspongiae</name>
    <dbReference type="NCBI Taxonomy" id="2942213"/>
    <lineage>
        <taxon>Bacteria</taxon>
        <taxon>Pseudomonadati</taxon>
        <taxon>Pseudomonadota</taxon>
        <taxon>Gammaproteobacteria</taxon>
        <taxon>Oceanospirillales</taxon>
        <taxon>Endozoicomonadaceae</taxon>
        <taxon>Parendozoicomonas</taxon>
    </lineage>
</organism>
<protein>
    <submittedName>
        <fullName evidence="1">Uncharacterized protein</fullName>
    </submittedName>
</protein>